<feature type="transmembrane region" description="Helical" evidence="2">
    <location>
        <begin position="24"/>
        <end position="40"/>
    </location>
</feature>
<dbReference type="GO" id="GO:0006465">
    <property type="term" value="P:signal peptide processing"/>
    <property type="evidence" value="ECO:0007669"/>
    <property type="project" value="TreeGrafter"/>
</dbReference>
<keyword evidence="2" id="KW-0472">Membrane</keyword>
<organism evidence="4 5">
    <name type="scientific">Mycolicibacterium grossiae</name>
    <dbReference type="NCBI Taxonomy" id="1552759"/>
    <lineage>
        <taxon>Bacteria</taxon>
        <taxon>Bacillati</taxon>
        <taxon>Actinomycetota</taxon>
        <taxon>Actinomycetes</taxon>
        <taxon>Mycobacteriales</taxon>
        <taxon>Mycobacteriaceae</taxon>
        <taxon>Mycolicibacterium</taxon>
    </lineage>
</organism>
<dbReference type="InterPro" id="IPR000045">
    <property type="entry name" value="Prepilin_IV_endopep_pep"/>
</dbReference>
<comment type="caution">
    <text evidence="4">The sequence shown here is derived from an EMBL/GenBank/DDBJ whole genome shotgun (WGS) entry which is preliminary data.</text>
</comment>
<evidence type="ECO:0000313" key="5">
    <source>
        <dbReference type="Proteomes" id="UP000178953"/>
    </source>
</evidence>
<proteinExistence type="inferred from homology"/>
<feature type="transmembrane region" description="Helical" evidence="2">
    <location>
        <begin position="87"/>
        <end position="106"/>
    </location>
</feature>
<dbReference type="Pfam" id="PF01478">
    <property type="entry name" value="Peptidase_A24"/>
    <property type="match status" value="1"/>
</dbReference>
<dbReference type="GO" id="GO:0004190">
    <property type="term" value="F:aspartic-type endopeptidase activity"/>
    <property type="evidence" value="ECO:0007669"/>
    <property type="project" value="InterPro"/>
</dbReference>
<keyword evidence="5" id="KW-1185">Reference proteome</keyword>
<evidence type="ECO:0000256" key="2">
    <source>
        <dbReference type="SAM" id="Phobius"/>
    </source>
</evidence>
<reference evidence="4 5" key="1">
    <citation type="submission" date="2016-09" db="EMBL/GenBank/DDBJ databases">
        <title>genome sequence of Mycobacterium sp. 739 SCH.</title>
        <authorList>
            <person name="Greninger A.L."/>
            <person name="Qin X."/>
            <person name="Jerome K."/>
            <person name="Vora S."/>
            <person name="Quinn K."/>
        </authorList>
    </citation>
    <scope>NUCLEOTIDE SEQUENCE [LARGE SCALE GENOMIC DNA]</scope>
    <source>
        <strain evidence="4 5">SCH</strain>
    </source>
</reference>
<dbReference type="Gene3D" id="1.20.120.1220">
    <property type="match status" value="1"/>
</dbReference>
<evidence type="ECO:0000259" key="3">
    <source>
        <dbReference type="Pfam" id="PF01478"/>
    </source>
</evidence>
<dbReference type="OrthoDB" id="4428077at2"/>
<gene>
    <name evidence="4" type="ORF">BEL07_15305</name>
</gene>
<protein>
    <submittedName>
        <fullName evidence="4">Prepilin peptidase</fullName>
    </submittedName>
</protein>
<keyword evidence="2" id="KW-0812">Transmembrane</keyword>
<feature type="domain" description="Prepilin type IV endopeptidase peptidase" evidence="3">
    <location>
        <begin position="2"/>
        <end position="101"/>
    </location>
</feature>
<name>A0A1E8Q4S3_9MYCO</name>
<dbReference type="InterPro" id="IPR050882">
    <property type="entry name" value="Prepilin_peptidase/N-MTase"/>
</dbReference>
<feature type="transmembrane region" description="Helical" evidence="2">
    <location>
        <begin position="47"/>
        <end position="67"/>
    </location>
</feature>
<comment type="similarity">
    <text evidence="1">Belongs to the peptidase A24 family.</text>
</comment>
<dbReference type="PANTHER" id="PTHR30487">
    <property type="entry name" value="TYPE 4 PREPILIN-LIKE PROTEINS LEADER PEPTIDE-PROCESSING ENZYME"/>
    <property type="match status" value="1"/>
</dbReference>
<dbReference type="AlphaFoldDB" id="A0A1E8Q4S3"/>
<sequence>MLAWLAALCAYDLAHTRLPNRLTLPGALVILVGAAFLGRGGPALLGACALAGMYLVVHAVAPAGMGAGDVKLALGTGGLTGAWGVDAWLLAALAAPVVTVAVAIPLRRRSVPHGPGMCLATAVALGLAWAGSG</sequence>
<feature type="transmembrane region" description="Helical" evidence="2">
    <location>
        <begin position="113"/>
        <end position="131"/>
    </location>
</feature>
<dbReference type="EMBL" id="MCHX01000033">
    <property type="protein sequence ID" value="OFJ52884.1"/>
    <property type="molecule type" value="Genomic_DNA"/>
</dbReference>
<dbReference type="Proteomes" id="UP000178953">
    <property type="component" value="Unassembled WGS sequence"/>
</dbReference>
<dbReference type="GO" id="GO:0005886">
    <property type="term" value="C:plasma membrane"/>
    <property type="evidence" value="ECO:0007669"/>
    <property type="project" value="TreeGrafter"/>
</dbReference>
<evidence type="ECO:0000313" key="4">
    <source>
        <dbReference type="EMBL" id="OFJ52884.1"/>
    </source>
</evidence>
<dbReference type="PANTHER" id="PTHR30487:SF0">
    <property type="entry name" value="PREPILIN LEADER PEPTIDASE_N-METHYLTRANSFERASE-RELATED"/>
    <property type="match status" value="1"/>
</dbReference>
<evidence type="ECO:0000256" key="1">
    <source>
        <dbReference type="ARBA" id="ARBA00005801"/>
    </source>
</evidence>
<accession>A0A1E8Q4S3</accession>
<keyword evidence="2" id="KW-1133">Transmembrane helix</keyword>